<accession>A0A844SZ59</accession>
<dbReference type="AlphaFoldDB" id="A0A844SZ59"/>
<dbReference type="Proteomes" id="UP000436468">
    <property type="component" value="Unassembled WGS sequence"/>
</dbReference>
<name>A0A844SZ59_9BRAD</name>
<evidence type="ECO:0000313" key="2">
    <source>
        <dbReference type="EMBL" id="MVT67700.1"/>
    </source>
</evidence>
<protein>
    <submittedName>
        <fullName evidence="2">Uncharacterized protein</fullName>
    </submittedName>
</protein>
<dbReference type="EMBL" id="WQNF01000015">
    <property type="protein sequence ID" value="MVT67700.1"/>
    <property type="molecule type" value="Genomic_DNA"/>
</dbReference>
<gene>
    <name evidence="2" type="ORF">GPL21_21615</name>
</gene>
<feature type="region of interest" description="Disordered" evidence="1">
    <location>
        <begin position="49"/>
        <end position="85"/>
    </location>
</feature>
<keyword evidence="3" id="KW-1185">Reference proteome</keyword>
<evidence type="ECO:0000256" key="1">
    <source>
        <dbReference type="SAM" id="MobiDB-lite"/>
    </source>
</evidence>
<proteinExistence type="predicted"/>
<evidence type="ECO:0000313" key="3">
    <source>
        <dbReference type="Proteomes" id="UP000436468"/>
    </source>
</evidence>
<reference evidence="2 3" key="1">
    <citation type="submission" date="2019-12" db="EMBL/GenBank/DDBJ databases">
        <title>Draft genome sequences Bradyrhizobium cajani AMBPC1010, Bradyrhizobium pachyrhizi AMBPC1040 and Bradyrhizobium yuanmingense ALSPC3051, three plant growth promoting strains isolated from nodules of Cajanus cajan L. in Dominican Republic.</title>
        <authorList>
            <person name="Flores-Felix J.D."/>
            <person name="Araujo J."/>
            <person name="Diaz-Alcantara C."/>
            <person name="Gonzalez-Andres F."/>
            <person name="Velazquez E."/>
        </authorList>
    </citation>
    <scope>NUCLEOTIDE SEQUENCE [LARGE SCALE GENOMIC DNA]</scope>
    <source>
        <strain evidence="2 3">1040</strain>
    </source>
</reference>
<sequence length="198" mass="20955">MADGIADLLDSAGLTLVRPMRAKARIALSGLVLSGLVLSMTLATLDHSRAQTAPPTPGVQSPAQQPVPPSQQQQIELPPAPVERENPGLINEIGKLFEKSRSTLPPLKSPGETINDLSNIARPSTVVTGRAACVEASNGAPDCKIGADRLCQSKGFREGRGIDTDASEKCSPLVYLPGHKRGPNDCRTENFVTRVVCQ</sequence>
<organism evidence="2 3">
    <name type="scientific">Bradyrhizobium pachyrhizi</name>
    <dbReference type="NCBI Taxonomy" id="280333"/>
    <lineage>
        <taxon>Bacteria</taxon>
        <taxon>Pseudomonadati</taxon>
        <taxon>Pseudomonadota</taxon>
        <taxon>Alphaproteobacteria</taxon>
        <taxon>Hyphomicrobiales</taxon>
        <taxon>Nitrobacteraceae</taxon>
        <taxon>Bradyrhizobium</taxon>
    </lineage>
</organism>
<dbReference type="RefSeq" id="WP_157345836.1">
    <property type="nucleotide sequence ID" value="NZ_WQNF01000015.1"/>
</dbReference>
<comment type="caution">
    <text evidence="2">The sequence shown here is derived from an EMBL/GenBank/DDBJ whole genome shotgun (WGS) entry which is preliminary data.</text>
</comment>
<feature type="compositionally biased region" description="Low complexity" evidence="1">
    <location>
        <begin position="59"/>
        <end position="74"/>
    </location>
</feature>